<proteinExistence type="predicted"/>
<reference evidence="1" key="2">
    <citation type="submission" date="2020-09" db="EMBL/GenBank/DDBJ databases">
        <authorList>
            <person name="Sun Q."/>
            <person name="Ohkuma M."/>
        </authorList>
    </citation>
    <scope>NUCLEOTIDE SEQUENCE</scope>
    <source>
        <strain evidence="1">JCM 4403</strain>
    </source>
</reference>
<name>A0A918ETP3_9ACTN</name>
<keyword evidence="2" id="KW-1185">Reference proteome</keyword>
<sequence length="65" mass="7186">MPVEFLTAGYEALTRARLVHVDQYYLRADTIAAANLRLISARTGIPVVRFGERSCSPSWTGCASR</sequence>
<dbReference type="Proteomes" id="UP000656732">
    <property type="component" value="Unassembled WGS sequence"/>
</dbReference>
<evidence type="ECO:0000313" key="1">
    <source>
        <dbReference type="EMBL" id="GGQ70746.1"/>
    </source>
</evidence>
<protein>
    <submittedName>
        <fullName evidence="1">Uncharacterized protein</fullName>
    </submittedName>
</protein>
<dbReference type="EMBL" id="BMTU01000002">
    <property type="protein sequence ID" value="GGQ70746.1"/>
    <property type="molecule type" value="Genomic_DNA"/>
</dbReference>
<gene>
    <name evidence="1" type="ORF">GCM10010280_16660</name>
</gene>
<dbReference type="AlphaFoldDB" id="A0A918ETP3"/>
<comment type="caution">
    <text evidence="1">The sequence shown here is derived from an EMBL/GenBank/DDBJ whole genome shotgun (WGS) entry which is preliminary data.</text>
</comment>
<evidence type="ECO:0000313" key="2">
    <source>
        <dbReference type="Proteomes" id="UP000656732"/>
    </source>
</evidence>
<accession>A0A918ETP3</accession>
<organism evidence="1 2">
    <name type="scientific">Streptomyces pilosus</name>
    <dbReference type="NCBI Taxonomy" id="28893"/>
    <lineage>
        <taxon>Bacteria</taxon>
        <taxon>Bacillati</taxon>
        <taxon>Actinomycetota</taxon>
        <taxon>Actinomycetes</taxon>
        <taxon>Kitasatosporales</taxon>
        <taxon>Streptomycetaceae</taxon>
        <taxon>Streptomyces</taxon>
    </lineage>
</organism>
<reference evidence="1" key="1">
    <citation type="journal article" date="2014" name="Int. J. Syst. Evol. Microbiol.">
        <title>Complete genome sequence of Corynebacterium casei LMG S-19264T (=DSM 44701T), isolated from a smear-ripened cheese.</title>
        <authorList>
            <consortium name="US DOE Joint Genome Institute (JGI-PGF)"/>
            <person name="Walter F."/>
            <person name="Albersmeier A."/>
            <person name="Kalinowski J."/>
            <person name="Ruckert C."/>
        </authorList>
    </citation>
    <scope>NUCLEOTIDE SEQUENCE</scope>
    <source>
        <strain evidence="1">JCM 4403</strain>
    </source>
</reference>